<dbReference type="Proteomes" id="UP000003111">
    <property type="component" value="Unassembled WGS sequence"/>
</dbReference>
<dbReference type="AlphaFoldDB" id="E2S8Y8"/>
<dbReference type="PANTHER" id="PTHR48106">
    <property type="entry name" value="QUINONE OXIDOREDUCTASE PIG3-RELATED"/>
    <property type="match status" value="1"/>
</dbReference>
<feature type="domain" description="Enoyl reductase (ER)" evidence="3">
    <location>
        <begin position="10"/>
        <end position="321"/>
    </location>
</feature>
<dbReference type="Pfam" id="PF08240">
    <property type="entry name" value="ADH_N"/>
    <property type="match status" value="1"/>
</dbReference>
<dbReference type="GO" id="GO:0016651">
    <property type="term" value="F:oxidoreductase activity, acting on NAD(P)H"/>
    <property type="evidence" value="ECO:0007669"/>
    <property type="project" value="TreeGrafter"/>
</dbReference>
<dbReference type="InterPro" id="IPR013149">
    <property type="entry name" value="ADH-like_C"/>
</dbReference>
<sequence length="327" mass="33762">MRAVIVNQPGGPETLEITQLPEPEPAAGEVLVRVAAAGVNRADLLQRRGFYDPPAGATPVLGLECSGEVVGVGADVDPSVVGQRVAALLTGGGYAEYVAVPLGQVAPVPGDLDDVAAGGLMETAATVWSNVFETAGLTAGEVLLVHGGASGIGTTAIQMAVAAGARVVVTVGSPEKAQVCRDLGAERAIEYRTTDFLDELKGADLRPDVILDIMGAAYLERNVRALATGGRLVVIGLQGGIKGELDLNRLLMKRASVTATSLRARPAHEKASIVAGLVTAVWPWVAEGLVRPVVHSTFPLERVQEAHQVLEDSSHTGKVVLTLGTAD</sequence>
<evidence type="ECO:0000259" key="3">
    <source>
        <dbReference type="SMART" id="SM00829"/>
    </source>
</evidence>
<evidence type="ECO:0000313" key="5">
    <source>
        <dbReference type="Proteomes" id="UP000003111"/>
    </source>
</evidence>
<dbReference type="InterPro" id="IPR014189">
    <property type="entry name" value="Quinone_OxRdtase_PIG3"/>
</dbReference>
<dbReference type="InterPro" id="IPR020843">
    <property type="entry name" value="ER"/>
</dbReference>
<dbReference type="NCBIfam" id="TIGR02824">
    <property type="entry name" value="quinone_pig3"/>
    <property type="match status" value="1"/>
</dbReference>
<keyword evidence="2" id="KW-0560">Oxidoreductase</keyword>
<dbReference type="HOGENOM" id="CLU_026673_3_4_11"/>
<dbReference type="SUPFAM" id="SSF51735">
    <property type="entry name" value="NAD(P)-binding Rossmann-fold domains"/>
    <property type="match status" value="1"/>
</dbReference>
<accession>E2S8Y8</accession>
<reference evidence="4" key="1">
    <citation type="submission" date="2010-08" db="EMBL/GenBank/DDBJ databases">
        <authorList>
            <person name="Muzny D."/>
            <person name="Qin X."/>
            <person name="Buhay C."/>
            <person name="Dugan-Rocha S."/>
            <person name="Ding Y."/>
            <person name="Chen G."/>
            <person name="Hawes A."/>
            <person name="Holder M."/>
            <person name="Jhangiani S."/>
            <person name="Johnson A."/>
            <person name="Khan Z."/>
            <person name="Li Z."/>
            <person name="Liu W."/>
            <person name="Liu X."/>
            <person name="Perez L."/>
            <person name="Shen H."/>
            <person name="Wang Q."/>
            <person name="Watt J."/>
            <person name="Xi L."/>
            <person name="Xin Y."/>
            <person name="Zhou J."/>
            <person name="Deng J."/>
            <person name="Jiang H."/>
            <person name="Liu Y."/>
            <person name="Qu J."/>
            <person name="Song X.-Z."/>
            <person name="Zhang L."/>
            <person name="Villasana D."/>
            <person name="Johnson A."/>
            <person name="Liu J."/>
            <person name="Liyanage D."/>
            <person name="Lorensuhewa L."/>
            <person name="Robinson T."/>
            <person name="Song A."/>
            <person name="Song B.-B."/>
            <person name="Dinh H."/>
            <person name="Thornton R."/>
            <person name="Coyle M."/>
            <person name="Francisco L."/>
            <person name="Jackson L."/>
            <person name="Javaid M."/>
            <person name="Korchina V."/>
            <person name="Kovar C."/>
            <person name="Mata R."/>
            <person name="Mathew T."/>
            <person name="Ngo R."/>
            <person name="Nguyen L."/>
            <person name="Nguyen N."/>
            <person name="Okwuonu G."/>
            <person name="Ongeri F."/>
            <person name="Pham C."/>
            <person name="Simmons D."/>
            <person name="Wilczek-Boney K."/>
            <person name="Hale W."/>
            <person name="Jakkamsetti A."/>
            <person name="Pham P."/>
            <person name="Ruth R."/>
            <person name="San Lucas F."/>
            <person name="Warren J."/>
            <person name="Zhang J."/>
            <person name="Zhao Z."/>
            <person name="Zhou C."/>
            <person name="Zhu D."/>
            <person name="Lee S."/>
            <person name="Bess C."/>
            <person name="Blankenburg K."/>
            <person name="Forbes L."/>
            <person name="Fu Q."/>
            <person name="Gubbala S."/>
            <person name="Hirani K."/>
            <person name="Jayaseelan J.C."/>
            <person name="Lara F."/>
            <person name="Munidasa M."/>
            <person name="Palculict T."/>
            <person name="Patil S."/>
            <person name="Pu L.-L."/>
            <person name="Saada N."/>
            <person name="Tang L."/>
            <person name="Weissenberger G."/>
            <person name="Zhu Y."/>
            <person name="Hemphill L."/>
            <person name="Shang Y."/>
            <person name="Youmans B."/>
            <person name="Ayvaz T."/>
            <person name="Ross M."/>
            <person name="Santibanez J."/>
            <person name="Aqrawi P."/>
            <person name="Gross S."/>
            <person name="Joshi V."/>
            <person name="Fowler G."/>
            <person name="Nazareth L."/>
            <person name="Reid J."/>
            <person name="Worley K."/>
            <person name="Petrosino J."/>
            <person name="Highlander S."/>
            <person name="Gibbs R."/>
        </authorList>
    </citation>
    <scope>NUCLEOTIDE SEQUENCE [LARGE SCALE GENOMIC DNA]</scope>
    <source>
        <strain evidence="4">DSM 15272</strain>
    </source>
</reference>
<protein>
    <submittedName>
        <fullName evidence="4">NAD(P)H quinone oxidoreductase, PIG3 family</fullName>
    </submittedName>
</protein>
<dbReference type="EMBL" id="ACLF03000002">
    <property type="protein sequence ID" value="EFQ84643.1"/>
    <property type="molecule type" value="Genomic_DNA"/>
</dbReference>
<dbReference type="SUPFAM" id="SSF50129">
    <property type="entry name" value="GroES-like"/>
    <property type="match status" value="1"/>
</dbReference>
<keyword evidence="1" id="KW-0521">NADP</keyword>
<dbReference type="Gene3D" id="3.90.180.10">
    <property type="entry name" value="Medium-chain alcohol dehydrogenases, catalytic domain"/>
    <property type="match status" value="1"/>
</dbReference>
<dbReference type="Gene3D" id="3.40.50.720">
    <property type="entry name" value="NAD(P)-binding Rossmann-like Domain"/>
    <property type="match status" value="1"/>
</dbReference>
<gene>
    <name evidence="4" type="ORF">HMPREF0063_10496</name>
</gene>
<dbReference type="InterPro" id="IPR013154">
    <property type="entry name" value="ADH-like_N"/>
</dbReference>
<evidence type="ECO:0000313" key="4">
    <source>
        <dbReference type="EMBL" id="EFQ84643.1"/>
    </source>
</evidence>
<dbReference type="InterPro" id="IPR011032">
    <property type="entry name" value="GroES-like_sf"/>
</dbReference>
<dbReference type="InterPro" id="IPR036291">
    <property type="entry name" value="NAD(P)-bd_dom_sf"/>
</dbReference>
<organism evidence="4 5">
    <name type="scientific">Aeromicrobium marinum DSM 15272</name>
    <dbReference type="NCBI Taxonomy" id="585531"/>
    <lineage>
        <taxon>Bacteria</taxon>
        <taxon>Bacillati</taxon>
        <taxon>Actinomycetota</taxon>
        <taxon>Actinomycetes</taxon>
        <taxon>Propionibacteriales</taxon>
        <taxon>Nocardioidaceae</taxon>
        <taxon>Aeromicrobium</taxon>
    </lineage>
</organism>
<dbReference type="SMART" id="SM00829">
    <property type="entry name" value="PKS_ER"/>
    <property type="match status" value="1"/>
</dbReference>
<evidence type="ECO:0000256" key="2">
    <source>
        <dbReference type="ARBA" id="ARBA00023002"/>
    </source>
</evidence>
<dbReference type="eggNOG" id="COG0604">
    <property type="taxonomic scope" value="Bacteria"/>
</dbReference>
<dbReference type="CDD" id="cd05276">
    <property type="entry name" value="p53_inducible_oxidoreductase"/>
    <property type="match status" value="1"/>
</dbReference>
<dbReference type="Pfam" id="PF00107">
    <property type="entry name" value="ADH_zinc_N"/>
    <property type="match status" value="1"/>
</dbReference>
<evidence type="ECO:0000256" key="1">
    <source>
        <dbReference type="ARBA" id="ARBA00022857"/>
    </source>
</evidence>
<dbReference type="GO" id="GO:0070402">
    <property type="term" value="F:NADPH binding"/>
    <property type="evidence" value="ECO:0007669"/>
    <property type="project" value="TreeGrafter"/>
</dbReference>
<dbReference type="RefSeq" id="WP_007079374.1">
    <property type="nucleotide sequence ID" value="NZ_CM001024.1"/>
</dbReference>
<comment type="caution">
    <text evidence="4">The sequence shown here is derived from an EMBL/GenBank/DDBJ whole genome shotgun (WGS) entry which is preliminary data.</text>
</comment>
<name>E2S8Y8_9ACTN</name>
<proteinExistence type="predicted"/>
<dbReference type="OrthoDB" id="9780520at2"/>
<dbReference type="STRING" id="585531.HMPREF0063_10496"/>
<dbReference type="PANTHER" id="PTHR48106:SF8">
    <property type="entry name" value="OS02G0805600 PROTEIN"/>
    <property type="match status" value="1"/>
</dbReference>
<keyword evidence="5" id="KW-1185">Reference proteome</keyword>